<dbReference type="EMBL" id="SGPJ01000588">
    <property type="protein sequence ID" value="THG93718.1"/>
    <property type="molecule type" value="Genomic_DNA"/>
</dbReference>
<evidence type="ECO:0000259" key="2">
    <source>
        <dbReference type="Pfam" id="PF20153"/>
    </source>
</evidence>
<dbReference type="InterPro" id="IPR045338">
    <property type="entry name" value="DUF6535"/>
</dbReference>
<accession>A0A4S4K7B3</accession>
<feature type="transmembrane region" description="Helical" evidence="1">
    <location>
        <begin position="45"/>
        <end position="64"/>
    </location>
</feature>
<name>A0A4S4K7B3_9APHY</name>
<comment type="caution">
    <text evidence="3">The sequence shown here is derived from an EMBL/GenBank/DDBJ whole genome shotgun (WGS) entry which is preliminary data.</text>
</comment>
<keyword evidence="1" id="KW-1133">Transmembrane helix</keyword>
<keyword evidence="1" id="KW-0812">Transmembrane</keyword>
<protein>
    <recommendedName>
        <fullName evidence="2">DUF6535 domain-containing protein</fullName>
    </recommendedName>
</protein>
<dbReference type="Pfam" id="PF20153">
    <property type="entry name" value="DUF6535"/>
    <property type="match status" value="1"/>
</dbReference>
<evidence type="ECO:0000313" key="4">
    <source>
        <dbReference type="Proteomes" id="UP000309038"/>
    </source>
</evidence>
<keyword evidence="4" id="KW-1185">Reference proteome</keyword>
<feature type="domain" description="DUF6535" evidence="2">
    <location>
        <begin position="23"/>
        <end position="196"/>
    </location>
</feature>
<dbReference type="AlphaFoldDB" id="A0A4S4K7B3"/>
<reference evidence="3 4" key="1">
    <citation type="submission" date="2019-02" db="EMBL/GenBank/DDBJ databases">
        <title>Genome sequencing of the rare red list fungi Phlebia centrifuga.</title>
        <authorList>
            <person name="Buettner E."/>
            <person name="Kellner H."/>
        </authorList>
    </citation>
    <scope>NUCLEOTIDE SEQUENCE [LARGE SCALE GENOMIC DNA]</scope>
    <source>
        <strain evidence="3 4">DSM 108282</strain>
    </source>
</reference>
<evidence type="ECO:0000256" key="1">
    <source>
        <dbReference type="SAM" id="Phobius"/>
    </source>
</evidence>
<feature type="transmembrane region" description="Helical" evidence="1">
    <location>
        <begin position="111"/>
        <end position="134"/>
    </location>
</feature>
<feature type="transmembrane region" description="Helical" evidence="1">
    <location>
        <begin position="168"/>
        <end position="195"/>
    </location>
</feature>
<proteinExistence type="predicted"/>
<dbReference type="Proteomes" id="UP000309038">
    <property type="component" value="Unassembled WGS sequence"/>
</dbReference>
<feature type="transmembrane region" description="Helical" evidence="1">
    <location>
        <begin position="201"/>
        <end position="225"/>
    </location>
</feature>
<gene>
    <name evidence="3" type="ORF">EW026_g7593</name>
</gene>
<organism evidence="3 4">
    <name type="scientific">Hermanssonia centrifuga</name>
    <dbReference type="NCBI Taxonomy" id="98765"/>
    <lineage>
        <taxon>Eukaryota</taxon>
        <taxon>Fungi</taxon>
        <taxon>Dikarya</taxon>
        <taxon>Basidiomycota</taxon>
        <taxon>Agaricomycotina</taxon>
        <taxon>Agaricomycetes</taxon>
        <taxon>Polyporales</taxon>
        <taxon>Meruliaceae</taxon>
        <taxon>Hermanssonia</taxon>
    </lineage>
</organism>
<keyword evidence="1" id="KW-0472">Membrane</keyword>
<evidence type="ECO:0000313" key="3">
    <source>
        <dbReference type="EMBL" id="THG93718.1"/>
    </source>
</evidence>
<sequence>MFLKSKTRKSTSKNGALEGGKGWTTVEDYINRHDNLMLKDYDEDINALLIIAGLFSAVLTAFIVESFQWLQEDYTQTSSELLALIYAQSTSSSIATHPSLPSIFEPSVADVWINILWFLSLILSLAAALFGTIVKQWLREYHMWESESSQNAVWLRQIRFKAFIEWKVPIIVATLPGLLEIAFVLFVIGLIILLWTLHVTVALVVSVAACGFLLIAFTVTIMPAFSPSCPYKSPIGWAFVLLWNWMNRGLFRLLWLAGRTEHSSYLFHMRWHEEADGWKHRDLRTNLLSEMGTGWGSCSGLDRDLKVETIKLAHLADALAWVCSSSQDARILNDVHHSIEDIDGPTEARLRLTAPVYAFCRQHSVDPVRFLARIRSQYDCRILSGSCTYMLRLIDNFDAWDPWNAPHGILGLEILGNILLNNVKLFMSDLFSSKCLETKPDPEVMQAFVEALCFLFHVAKVAQAPTFKRKFADMLVEFYHNLVVSEHHDRSYPSFRTIIVQLLRKMGFVQIDSESNNISVDLSHIYTSFKDHTEMALKLFRSNQGSPDEGRHLFVTLADIAIRKCDNYYTHYYDKDLFDALLQAVGQMLQHSLEHNLPNCGFYGDLPLLHTLCEMGNSNPEIYSSIPPSFLENAELCIQRALVSGKDLDGTLRRLREHSDAGAASPEGRPAKLKMSSMSLVSSVAGPVPASLTVPAINPSHTIPPDPKPLPLDSCDSITPSGNSKWPLSPSSAETIAIVDGHGKPSRHECCDKKATSSMYPPSGFSVAETVEPRGSPLITSPLEEGGYELVEIAENDMDAIVAECSRHQTED</sequence>